<dbReference type="InterPro" id="IPR037401">
    <property type="entry name" value="SnoaL-like"/>
</dbReference>
<keyword evidence="3" id="KW-1185">Reference proteome</keyword>
<dbReference type="Pfam" id="PF12680">
    <property type="entry name" value="SnoaL_2"/>
    <property type="match status" value="1"/>
</dbReference>
<evidence type="ECO:0000313" key="3">
    <source>
        <dbReference type="Proteomes" id="UP000070620"/>
    </source>
</evidence>
<accession>A0A136PZ13</accession>
<evidence type="ECO:0000313" key="2">
    <source>
        <dbReference type="EMBL" id="KXK63710.1"/>
    </source>
</evidence>
<dbReference type="Proteomes" id="UP000070620">
    <property type="component" value="Unassembled WGS sequence"/>
</dbReference>
<comment type="caution">
    <text evidence="2">The sequence shown here is derived from an EMBL/GenBank/DDBJ whole genome shotgun (WGS) entry which is preliminary data.</text>
</comment>
<name>A0A136PZ13_9ACTN</name>
<dbReference type="PANTHER" id="PTHR41252:SF1">
    <property type="entry name" value="BLR2505 PROTEIN"/>
    <property type="match status" value="1"/>
</dbReference>
<evidence type="ECO:0000259" key="1">
    <source>
        <dbReference type="Pfam" id="PF12680"/>
    </source>
</evidence>
<sequence>MHRMHGYDEQREIGMSYTAVEERNLDIVRTALRGAASDFTRFFDEIFADDVEWTIAGHGPVARTYQGMKDLYDNAEAALYQRLAEPLAVTPHGSWADGDEVIVRIRSASRAIDGEPYRNEYLYVLTMADGKVVSGIEWLDLHAYYGIVERVHR</sequence>
<proteinExistence type="predicted"/>
<dbReference type="SUPFAM" id="SSF54427">
    <property type="entry name" value="NTF2-like"/>
    <property type="match status" value="1"/>
</dbReference>
<dbReference type="EMBL" id="LRQV01000003">
    <property type="protein sequence ID" value="KXK63710.1"/>
    <property type="molecule type" value="Genomic_DNA"/>
</dbReference>
<feature type="domain" description="SnoaL-like" evidence="1">
    <location>
        <begin position="41"/>
        <end position="134"/>
    </location>
</feature>
<protein>
    <recommendedName>
        <fullName evidence="1">SnoaL-like domain-containing protein</fullName>
    </recommendedName>
</protein>
<gene>
    <name evidence="2" type="ORF">AWW66_01745</name>
</gene>
<dbReference type="Gene3D" id="3.10.450.50">
    <property type="match status" value="1"/>
</dbReference>
<dbReference type="PANTHER" id="PTHR41252">
    <property type="entry name" value="BLR2505 PROTEIN"/>
    <property type="match status" value="1"/>
</dbReference>
<dbReference type="AlphaFoldDB" id="A0A136PZ13"/>
<reference evidence="2 3" key="1">
    <citation type="submission" date="2016-01" db="EMBL/GenBank/DDBJ databases">
        <title>Whole genome sequence and analysis of Micromonospora rosaria DSM 803, which can produce antibacterial substance rosamicin.</title>
        <authorList>
            <person name="Yang H."/>
            <person name="He X."/>
            <person name="Zhu D."/>
        </authorList>
    </citation>
    <scope>NUCLEOTIDE SEQUENCE [LARGE SCALE GENOMIC DNA]</scope>
    <source>
        <strain evidence="2 3">DSM 803</strain>
    </source>
</reference>
<organism evidence="2 3">
    <name type="scientific">Micromonospora rosaria</name>
    <dbReference type="NCBI Taxonomy" id="47874"/>
    <lineage>
        <taxon>Bacteria</taxon>
        <taxon>Bacillati</taxon>
        <taxon>Actinomycetota</taxon>
        <taxon>Actinomycetes</taxon>
        <taxon>Micromonosporales</taxon>
        <taxon>Micromonosporaceae</taxon>
        <taxon>Micromonospora</taxon>
    </lineage>
</organism>
<dbReference type="InterPro" id="IPR032710">
    <property type="entry name" value="NTF2-like_dom_sf"/>
</dbReference>